<evidence type="ECO:0000256" key="1">
    <source>
        <dbReference type="SAM" id="MobiDB-lite"/>
    </source>
</evidence>
<dbReference type="STRING" id="582675.SAMN05192565_11282"/>
<organism evidence="3 4">
    <name type="scientific">Methylobacterium gossipiicola</name>
    <dbReference type="NCBI Taxonomy" id="582675"/>
    <lineage>
        <taxon>Bacteria</taxon>
        <taxon>Pseudomonadati</taxon>
        <taxon>Pseudomonadota</taxon>
        <taxon>Alphaproteobacteria</taxon>
        <taxon>Hyphomicrobiales</taxon>
        <taxon>Methylobacteriaceae</taxon>
        <taxon>Methylobacterium</taxon>
    </lineage>
</organism>
<dbReference type="Proteomes" id="UP000199229">
    <property type="component" value="Unassembled WGS sequence"/>
</dbReference>
<gene>
    <name evidence="3" type="ORF">SAMN05192565_11282</name>
</gene>
<sequence>MAVTVAHHVATAMVVMAHAVPTMVVMAHAMAAVAVAVVHANIDDAGRGIDGADHTGSGGGRCGDADGTERGQGGDGEQGLPHGSFLVGCCWIVLAPGRTGERPIGSDEERLRFEEGSADAQSPDGHG</sequence>
<dbReference type="EMBL" id="FOPM01000012">
    <property type="protein sequence ID" value="SFG82072.1"/>
    <property type="molecule type" value="Genomic_DNA"/>
</dbReference>
<keyword evidence="4" id="KW-1185">Reference proteome</keyword>
<protein>
    <submittedName>
        <fullName evidence="3">Uncharacterized protein</fullName>
    </submittedName>
</protein>
<dbReference type="AlphaFoldDB" id="A0A1I2UYH3"/>
<keyword evidence="2" id="KW-1133">Transmembrane helix</keyword>
<feature type="region of interest" description="Disordered" evidence="1">
    <location>
        <begin position="48"/>
        <end position="80"/>
    </location>
</feature>
<feature type="region of interest" description="Disordered" evidence="1">
    <location>
        <begin position="97"/>
        <end position="127"/>
    </location>
</feature>
<evidence type="ECO:0000313" key="4">
    <source>
        <dbReference type="Proteomes" id="UP000199229"/>
    </source>
</evidence>
<keyword evidence="2" id="KW-0472">Membrane</keyword>
<reference evidence="4" key="1">
    <citation type="submission" date="2016-10" db="EMBL/GenBank/DDBJ databases">
        <authorList>
            <person name="Varghese N."/>
            <person name="Submissions S."/>
        </authorList>
    </citation>
    <scope>NUCLEOTIDE SEQUENCE [LARGE SCALE GENOMIC DNA]</scope>
    <source>
        <strain evidence="4">Gh-105</strain>
    </source>
</reference>
<evidence type="ECO:0000256" key="2">
    <source>
        <dbReference type="SAM" id="Phobius"/>
    </source>
</evidence>
<feature type="transmembrane region" description="Helical" evidence="2">
    <location>
        <begin position="12"/>
        <end position="38"/>
    </location>
</feature>
<feature type="compositionally biased region" description="Basic and acidic residues" evidence="1">
    <location>
        <begin position="99"/>
        <end position="115"/>
    </location>
</feature>
<name>A0A1I2UYH3_9HYPH</name>
<proteinExistence type="predicted"/>
<accession>A0A1I2UYH3</accession>
<keyword evidence="2" id="KW-0812">Transmembrane</keyword>
<evidence type="ECO:0000313" key="3">
    <source>
        <dbReference type="EMBL" id="SFG82072.1"/>
    </source>
</evidence>